<feature type="transmembrane region" description="Helical" evidence="1">
    <location>
        <begin position="12"/>
        <end position="36"/>
    </location>
</feature>
<dbReference type="PANTHER" id="PTHR36153:SF1">
    <property type="entry name" value="TYPE VI SECRETION SYSTEM COMPONENT TSSM1"/>
    <property type="match status" value="1"/>
</dbReference>
<evidence type="ECO:0000259" key="4">
    <source>
        <dbReference type="Pfam" id="PF14331"/>
    </source>
</evidence>
<feature type="transmembrane region" description="Helical" evidence="1">
    <location>
        <begin position="48"/>
        <end position="69"/>
    </location>
</feature>
<name>A0A2K8U7E2_9GAMM</name>
<dbReference type="InterPro" id="IPR025743">
    <property type="entry name" value="TssM1_N"/>
</dbReference>
<feature type="domain" description="IcmF-related" evidence="3">
    <location>
        <begin position="512"/>
        <end position="818"/>
    </location>
</feature>
<gene>
    <name evidence="5" type="ORF">THSYN_11395</name>
</gene>
<dbReference type="InterPro" id="IPR010623">
    <property type="entry name" value="IcmF_C"/>
</dbReference>
<evidence type="ECO:0000256" key="1">
    <source>
        <dbReference type="SAM" id="Phobius"/>
    </source>
</evidence>
<organism evidence="5 6">
    <name type="scientific">Candidatus Thiodictyon syntrophicum</name>
    <dbReference type="NCBI Taxonomy" id="1166950"/>
    <lineage>
        <taxon>Bacteria</taxon>
        <taxon>Pseudomonadati</taxon>
        <taxon>Pseudomonadota</taxon>
        <taxon>Gammaproteobacteria</taxon>
        <taxon>Chromatiales</taxon>
        <taxon>Chromatiaceae</taxon>
        <taxon>Thiodictyon</taxon>
    </lineage>
</organism>
<feature type="domain" description="Type VI secretion system component TssM1 N-terminal" evidence="4">
    <location>
        <begin position="199"/>
        <end position="457"/>
    </location>
</feature>
<evidence type="ECO:0000259" key="3">
    <source>
        <dbReference type="Pfam" id="PF06761"/>
    </source>
</evidence>
<dbReference type="Pfam" id="PF06761">
    <property type="entry name" value="IcmF-related"/>
    <property type="match status" value="1"/>
</dbReference>
<dbReference type="NCBIfam" id="TIGR03348">
    <property type="entry name" value="VI_IcmF"/>
    <property type="match status" value="1"/>
</dbReference>
<dbReference type="Proteomes" id="UP000232638">
    <property type="component" value="Chromosome"/>
</dbReference>
<dbReference type="InterPro" id="IPR017731">
    <property type="entry name" value="TssM1-like"/>
</dbReference>
<dbReference type="InterPro" id="IPR027417">
    <property type="entry name" value="P-loop_NTPase"/>
</dbReference>
<dbReference type="AlphaFoldDB" id="A0A2K8U7E2"/>
<dbReference type="Pfam" id="PF14331">
    <property type="entry name" value="IcmF-related_N"/>
    <property type="match status" value="1"/>
</dbReference>
<reference evidence="5 6" key="1">
    <citation type="submission" date="2017-03" db="EMBL/GenBank/DDBJ databases">
        <title>Complete genome sequence of Candidatus 'Thiodictyon syntrophicum' sp. nov. strain Cad16T, a photolithoautotroph purple sulfur bacterium isolated from an alpine meromictic lake.</title>
        <authorList>
            <person name="Luedin S.M."/>
            <person name="Pothier J.F."/>
            <person name="Danza F."/>
            <person name="Storelli N."/>
            <person name="Wittwer M."/>
            <person name="Tonolla M."/>
        </authorList>
    </citation>
    <scope>NUCLEOTIDE SEQUENCE [LARGE SCALE GENOMIC DNA]</scope>
    <source>
        <strain evidence="5 6">Cad16T</strain>
    </source>
</reference>
<keyword evidence="1" id="KW-0472">Membrane</keyword>
<dbReference type="PANTHER" id="PTHR36153">
    <property type="entry name" value="INNER MEMBRANE PROTEIN-RELATED"/>
    <property type="match status" value="1"/>
</dbReference>
<dbReference type="EMBL" id="CP020370">
    <property type="protein sequence ID" value="AUB81496.1"/>
    <property type="molecule type" value="Genomic_DNA"/>
</dbReference>
<evidence type="ECO:0000259" key="2">
    <source>
        <dbReference type="Pfam" id="PF06744"/>
    </source>
</evidence>
<dbReference type="RefSeq" id="WP_100919266.1">
    <property type="nucleotide sequence ID" value="NZ_CP020370.1"/>
</dbReference>
<feature type="transmembrane region" description="Helical" evidence="1">
    <location>
        <begin position="452"/>
        <end position="474"/>
    </location>
</feature>
<keyword evidence="1" id="KW-0812">Transmembrane</keyword>
<evidence type="ECO:0000313" key="5">
    <source>
        <dbReference type="EMBL" id="AUB81496.1"/>
    </source>
</evidence>
<evidence type="ECO:0000313" key="6">
    <source>
        <dbReference type="Proteomes" id="UP000232638"/>
    </source>
</evidence>
<dbReference type="InterPro" id="IPR053156">
    <property type="entry name" value="T6SS_TssM-like"/>
</dbReference>
<accession>A0A2K8U7E2</accession>
<dbReference type="SUPFAM" id="SSF52540">
    <property type="entry name" value="P-loop containing nucleoside triphosphate hydrolases"/>
    <property type="match status" value="1"/>
</dbReference>
<dbReference type="InterPro" id="IPR009612">
    <property type="entry name" value="IcmF-rel"/>
</dbReference>
<proteinExistence type="predicted"/>
<dbReference type="Pfam" id="PF06744">
    <property type="entry name" value="IcmF_C"/>
    <property type="match status" value="1"/>
</dbReference>
<dbReference type="KEGG" id="tsy:THSYN_11395"/>
<dbReference type="OrthoDB" id="9758229at2"/>
<protein>
    <submittedName>
        <fullName evidence="5">Type VI secretion protein</fullName>
    </submittedName>
</protein>
<sequence>MNALSGILTARWFLSLLGTLALAALVWFVGPLIGFAGTEPLGPQSRRWWVIGALFVLWALWQIGAALVVRQRNRRLVEQLAGGPGAAPDPADRAAAEELKTLQGRFDAALALLKGSEGRKGLGGHWVYQLPWYLIIGPPGCGKTTALLNSGLRFPLAERLGQGPVGGVGGTRNCDWWFTDQAVLLDTAGRYTTQDSDAQVDSAAWLGFLALLKKHRPRRPINALLLGISLADLLQWSPAERAAHAQAIRARVQELYGTLRLRLPIYVLFMKADLVAGFSEFFADLGKEGREQVWGMTFPFDPAPDAAPGLAAYGAEQRALEQRLDQHLLGRLQAERDRRRRGLVLRFPRQFGALGETVDHFLNDCLDATRFESRPLVRGVYFTSGTQTGTPIDRVLAAIAANFGLGRQGLDAFQGTAKSFFVTRLLREVVFPEAPLAGLDPRLERRRRLLKWGAYAGVALLTVSAAAAWTLSYLGNRAYITAVAGQVSTIQTQIDSLKGVGGATGRDLLAVLPVLNAARQIPGGYADRDAGTPLSMELGLDQVEKLGPQAQRAYQRLLHKTLLPAITLQLEEQVRRALADPARLYEALRLYLMLDDAQHADPAVLQAAIERDWAQRLPRETTTEQRAELARHLSALLAANLSPLPLALDADLIRQAREVLTGTRLAPRIYGQLEGSEAAAGLSDFTLARAGGPLTMKVLARRSGKPINQGIPALYTYDGYHQRFDAAVTALIAAAALESWVLGPQGRIIPGTPQAAALAAEVRDLYLRDYVTRWDALLTDLSLIPPRDLQGAAQSAEVLANPADSPLRRLLIAAARETALDRPPGPAEGGAGGLAAGVAGTAAGALADRAVNSVGGVAGVAAADLRRRVGEQAGAASAPEAAVTRHFAWLQGLVDTAGGNAAPLDKTLETVGQLGLHLSAVDAAATSGRGPLTLGTGKEIQAAKQAAAAQHPVVAGVLGTLAQDSATLVAGGARVQLNNLWTATPLPFCREAIQGRYPVEPGSRRDTTLADFGRLFGPGGLLDAFFKDHLAPLVDSSRRPWRWTNADLGIPTAVLAQFQRAEVIREAFFAGGGKTPAVEFELTPTSLDRLATQFTLDLGGQVLDYRQGPRKPQTLKWPAPEGLGRARITFTGIDGKTPGQTEEGPWAWFRLLDRARLQATAQPELFRLVFTLSGFSASFDLRATSVRNPFDLKELRGFSCPERL</sequence>
<keyword evidence="1" id="KW-1133">Transmembrane helix</keyword>
<keyword evidence="6" id="KW-1185">Reference proteome</keyword>
<feature type="domain" description="Type VI secretion system IcmF C-terminal" evidence="2">
    <location>
        <begin position="1080"/>
        <end position="1185"/>
    </location>
</feature>